<comment type="catalytic activity">
    <reaction evidence="4">
        <text>D-serine = pyruvate + NH4(+)</text>
        <dbReference type="Rhea" id="RHEA:13977"/>
        <dbReference type="ChEBI" id="CHEBI:15361"/>
        <dbReference type="ChEBI" id="CHEBI:28938"/>
        <dbReference type="ChEBI" id="CHEBI:35247"/>
        <dbReference type="EC" id="4.3.1.18"/>
    </reaction>
</comment>
<comment type="similarity">
    <text evidence="4">Belongs to the serine/threonine dehydratase family. DsdA subfamily.</text>
</comment>
<comment type="cofactor">
    <cofactor evidence="1 4">
        <name>pyridoxal 5'-phosphate</name>
        <dbReference type="ChEBI" id="CHEBI:597326"/>
    </cofactor>
</comment>
<accession>A0A8E2I490</accession>
<sequence length="448" mass="50317">MSSNLIAGKDVQQWKDDYPLLEKISRLEEVFWRNIDYGTKKEMEYLSSKDITDALERLERFAPFIETMFPETLHTKGIIESPLKKINKMKNQLKHVYKIDISGELLLKCDSHLPISGSIKARGGIYEVLKHAEDLALENGLLTNTESYTIFSSARFKELFSKYKIAVGSTGNLGLSIGIMGASLGFQVTVHMSSDAMTWKKNLLRRKGVTVIEYQTDYSHAVEAGRRQAETDPTCYFIDDENSKDLFLGYATAASRLKEQFKKRNIIVDEDHPLFVYLPCGVGGGPGGITYGLKTEFGENVHCFFAEPTHSPCFLIGQMTGLHDRVSVFDFGLDNRTAADGLAVGRPSSFVGQAIGHLLSGCYTIDDQRLFSFLRKLVDTENLFLEPSALAGFYGPIQLFRTIEGKKYLDCHQLNDKVSNALHLVWATGGSMVPKEMVSEYYEEKIEE</sequence>
<proteinExistence type="inferred from homology"/>
<dbReference type="NCBIfam" id="NF002823">
    <property type="entry name" value="PRK02991.1"/>
    <property type="match status" value="1"/>
</dbReference>
<dbReference type="PROSITE" id="PS00165">
    <property type="entry name" value="DEHYDRATASE_SER_THR"/>
    <property type="match status" value="1"/>
</dbReference>
<organism evidence="6 7">
    <name type="scientific">Heyndrickxia oleronia</name>
    <dbReference type="NCBI Taxonomy" id="38875"/>
    <lineage>
        <taxon>Bacteria</taxon>
        <taxon>Bacillati</taxon>
        <taxon>Bacillota</taxon>
        <taxon>Bacilli</taxon>
        <taxon>Bacillales</taxon>
        <taxon>Bacillaceae</taxon>
        <taxon>Heyndrickxia</taxon>
    </lineage>
</organism>
<dbReference type="InterPro" id="IPR000634">
    <property type="entry name" value="Ser/Thr_deHydtase_PyrdxlP-BS"/>
</dbReference>
<dbReference type="HAMAP" id="MF_01030">
    <property type="entry name" value="D_Ser_dehydrat"/>
    <property type="match status" value="1"/>
</dbReference>
<evidence type="ECO:0000256" key="3">
    <source>
        <dbReference type="ARBA" id="ARBA00023239"/>
    </source>
</evidence>
<dbReference type="InterPro" id="IPR011780">
    <property type="entry name" value="D_Ser_am_lyase"/>
</dbReference>
<dbReference type="InterPro" id="IPR050147">
    <property type="entry name" value="Ser/Thr_Dehydratase"/>
</dbReference>
<evidence type="ECO:0000313" key="6">
    <source>
        <dbReference type="EMBL" id="OOP65868.1"/>
    </source>
</evidence>
<reference evidence="6 7" key="1">
    <citation type="submission" date="2017-01" db="EMBL/GenBank/DDBJ databases">
        <title>Draft genome sequence of Bacillus oleronius.</title>
        <authorList>
            <person name="Allam M."/>
        </authorList>
    </citation>
    <scope>NUCLEOTIDE SEQUENCE [LARGE SCALE GENOMIC DNA]</scope>
    <source>
        <strain evidence="6 7">DSM 9356</strain>
    </source>
</reference>
<name>A0A8E2I490_9BACI</name>
<dbReference type="GO" id="GO:0016836">
    <property type="term" value="F:hydro-lyase activity"/>
    <property type="evidence" value="ECO:0007669"/>
    <property type="project" value="UniProtKB-UniRule"/>
</dbReference>
<evidence type="ECO:0000256" key="2">
    <source>
        <dbReference type="ARBA" id="ARBA00022898"/>
    </source>
</evidence>
<comment type="caution">
    <text evidence="6">The sequence shown here is derived from an EMBL/GenBank/DDBJ whole genome shotgun (WGS) entry which is preliminary data.</text>
</comment>
<keyword evidence="7" id="KW-1185">Reference proteome</keyword>
<dbReference type="Pfam" id="PF00291">
    <property type="entry name" value="PALP"/>
    <property type="match status" value="1"/>
</dbReference>
<dbReference type="SUPFAM" id="SSF53686">
    <property type="entry name" value="Tryptophan synthase beta subunit-like PLP-dependent enzymes"/>
    <property type="match status" value="1"/>
</dbReference>
<keyword evidence="3 4" id="KW-0456">Lyase</keyword>
<keyword evidence="2 4" id="KW-0663">Pyridoxal phosphate</keyword>
<dbReference type="InterPro" id="IPR036052">
    <property type="entry name" value="TrpB-like_PALP_sf"/>
</dbReference>
<feature type="modified residue" description="N6-(pyridoxal phosphate)lysine" evidence="4">
    <location>
        <position position="120"/>
    </location>
</feature>
<dbReference type="Gene3D" id="3.40.50.1100">
    <property type="match status" value="2"/>
</dbReference>
<gene>
    <name evidence="4" type="primary">dsdA</name>
    <name evidence="6" type="ORF">BWZ43_23970</name>
</gene>
<dbReference type="GO" id="GO:0008721">
    <property type="term" value="F:D-serine ammonia-lyase activity"/>
    <property type="evidence" value="ECO:0007669"/>
    <property type="project" value="UniProtKB-EC"/>
</dbReference>
<dbReference type="PANTHER" id="PTHR48078">
    <property type="entry name" value="THREONINE DEHYDRATASE, MITOCHONDRIAL-RELATED"/>
    <property type="match status" value="1"/>
</dbReference>
<dbReference type="EC" id="4.3.1.18" evidence="4"/>
<dbReference type="NCBIfam" id="TIGR02035">
    <property type="entry name" value="D_Ser_am_lyase"/>
    <property type="match status" value="1"/>
</dbReference>
<dbReference type="GO" id="GO:0009097">
    <property type="term" value="P:isoleucine biosynthetic process"/>
    <property type="evidence" value="ECO:0007669"/>
    <property type="project" value="TreeGrafter"/>
</dbReference>
<feature type="domain" description="Tryptophan synthase beta chain-like PALP" evidence="5">
    <location>
        <begin position="102"/>
        <end position="403"/>
    </location>
</feature>
<evidence type="ECO:0000259" key="5">
    <source>
        <dbReference type="Pfam" id="PF00291"/>
    </source>
</evidence>
<dbReference type="PANTHER" id="PTHR48078:SF9">
    <property type="entry name" value="D-SERINE DEHYDRATASE"/>
    <property type="match status" value="1"/>
</dbReference>
<evidence type="ECO:0000313" key="7">
    <source>
        <dbReference type="Proteomes" id="UP000189761"/>
    </source>
</evidence>
<dbReference type="GO" id="GO:0036088">
    <property type="term" value="P:D-serine catabolic process"/>
    <property type="evidence" value="ECO:0007669"/>
    <property type="project" value="TreeGrafter"/>
</dbReference>
<evidence type="ECO:0000256" key="1">
    <source>
        <dbReference type="ARBA" id="ARBA00001933"/>
    </source>
</evidence>
<dbReference type="GO" id="GO:0030170">
    <property type="term" value="F:pyridoxal phosphate binding"/>
    <property type="evidence" value="ECO:0007669"/>
    <property type="project" value="InterPro"/>
</dbReference>
<dbReference type="InterPro" id="IPR001926">
    <property type="entry name" value="TrpB-like_PALP"/>
</dbReference>
<dbReference type="Proteomes" id="UP000189761">
    <property type="component" value="Unassembled WGS sequence"/>
</dbReference>
<dbReference type="AlphaFoldDB" id="A0A8E2I490"/>
<dbReference type="RefSeq" id="WP_078111389.1">
    <property type="nucleotide sequence ID" value="NZ_CP065424.1"/>
</dbReference>
<dbReference type="EMBL" id="MTLA01000432">
    <property type="protein sequence ID" value="OOP65868.1"/>
    <property type="molecule type" value="Genomic_DNA"/>
</dbReference>
<protein>
    <recommendedName>
        <fullName evidence="4">Probable D-serine dehydratase</fullName>
        <ecNumber evidence="4">4.3.1.18</ecNumber>
    </recommendedName>
    <alternativeName>
        <fullName evidence="4">D-serine deaminase</fullName>
        <shortName evidence="4">DSD</shortName>
    </alternativeName>
</protein>
<evidence type="ECO:0000256" key="4">
    <source>
        <dbReference type="HAMAP-Rule" id="MF_01030"/>
    </source>
</evidence>